<evidence type="ECO:0000313" key="2">
    <source>
        <dbReference type="EMBL" id="EFW23067.1"/>
    </source>
</evidence>
<sequence>MYFNLQSTSDLSRRWADSETDKALKKVLDHVPPENKGPAVAPKHASMLFFFFSFFLFFFFSFFLFFFFFVLKNKAMQNAAGRSSRSKAPWIFPFVHACIGVCIRQPRTPYICSYIRRS</sequence>
<dbReference type="HOGENOM" id="CLU_2072914_0_0_1"/>
<dbReference type="VEuPathDB" id="FungiDB:CPSG_00966"/>
<protein>
    <submittedName>
        <fullName evidence="2">Uncharacterized protein</fullName>
    </submittedName>
</protein>
<name>E9CU31_COCPS</name>
<dbReference type="EMBL" id="GL636486">
    <property type="protein sequence ID" value="EFW23067.1"/>
    <property type="molecule type" value="Genomic_DNA"/>
</dbReference>
<feature type="transmembrane region" description="Helical" evidence="1">
    <location>
        <begin position="48"/>
        <end position="71"/>
    </location>
</feature>
<organism evidence="3">
    <name type="scientific">Coccidioides posadasii (strain RMSCC 757 / Silveira)</name>
    <name type="common">Valley fever fungus</name>
    <dbReference type="NCBI Taxonomy" id="443226"/>
    <lineage>
        <taxon>Eukaryota</taxon>
        <taxon>Fungi</taxon>
        <taxon>Dikarya</taxon>
        <taxon>Ascomycota</taxon>
        <taxon>Pezizomycotina</taxon>
        <taxon>Eurotiomycetes</taxon>
        <taxon>Eurotiomycetidae</taxon>
        <taxon>Onygenales</taxon>
        <taxon>Onygenaceae</taxon>
        <taxon>Coccidioides</taxon>
    </lineage>
</organism>
<keyword evidence="1" id="KW-0812">Transmembrane</keyword>
<reference evidence="3" key="1">
    <citation type="journal article" date="2010" name="Genome Res.">
        <title>Population genomic sequencing of Coccidioides fungi reveals recent hybridization and transposon control.</title>
        <authorList>
            <person name="Neafsey D.E."/>
            <person name="Barker B.M."/>
            <person name="Sharpton T.J."/>
            <person name="Stajich J.E."/>
            <person name="Park D.J."/>
            <person name="Whiston E."/>
            <person name="Hung C.-Y."/>
            <person name="McMahan C."/>
            <person name="White J."/>
            <person name="Sykes S."/>
            <person name="Heiman D."/>
            <person name="Young S."/>
            <person name="Zeng Q."/>
            <person name="Abouelleil A."/>
            <person name="Aftuck L."/>
            <person name="Bessette D."/>
            <person name="Brown A."/>
            <person name="FitzGerald M."/>
            <person name="Lui A."/>
            <person name="Macdonald J.P."/>
            <person name="Priest M."/>
            <person name="Orbach M.J."/>
            <person name="Galgiani J.N."/>
            <person name="Kirkland T.N."/>
            <person name="Cole G.T."/>
            <person name="Birren B.W."/>
            <person name="Henn M.R."/>
            <person name="Taylor J.W."/>
            <person name="Rounsley S.D."/>
        </authorList>
    </citation>
    <scope>NUCLEOTIDE SEQUENCE [LARGE SCALE GENOMIC DNA]</scope>
    <source>
        <strain evidence="3">RMSCC 757 / Silveira</strain>
    </source>
</reference>
<proteinExistence type="predicted"/>
<evidence type="ECO:0000313" key="3">
    <source>
        <dbReference type="Proteomes" id="UP000002497"/>
    </source>
</evidence>
<accession>E9CU31</accession>
<reference evidence="3" key="2">
    <citation type="submission" date="2010-03" db="EMBL/GenBank/DDBJ databases">
        <title>The genome sequence of Coccidioides posadasii strain Silveira.</title>
        <authorList>
            <consortium name="The Broad Institute Genome Sequencing Center for Infectious Disease"/>
            <person name="Neafsey D."/>
            <person name="Orbach M."/>
            <person name="Henn M.R."/>
            <person name="Cole G.T."/>
            <person name="Galgiani J."/>
            <person name="Gardner M.J."/>
            <person name="Kirkland T.N."/>
            <person name="Taylor J.W."/>
            <person name="Young S.K."/>
            <person name="Zeng Q."/>
            <person name="Koehrsen M."/>
            <person name="Alvarado L."/>
            <person name="Berlin A."/>
            <person name="Borenstein D."/>
            <person name="Chapman S.B."/>
            <person name="Chen Z."/>
            <person name="Engels R."/>
            <person name="Freedman E."/>
            <person name="Gellesch M."/>
            <person name="Goldberg J."/>
            <person name="Griggs A."/>
            <person name="Gujja S."/>
            <person name="Heilman E."/>
            <person name="Heiman D."/>
            <person name="Howarth C."/>
            <person name="Jen D."/>
            <person name="Larson L."/>
            <person name="Mehta T."/>
            <person name="Neiman D."/>
            <person name="Park D."/>
            <person name="Pearson M."/>
            <person name="Richards J."/>
            <person name="Roberts A."/>
            <person name="Saif S."/>
            <person name="Shea T."/>
            <person name="Shenoy N."/>
            <person name="Sisk P."/>
            <person name="Stolte C."/>
            <person name="Sykes S."/>
            <person name="Walk T."/>
            <person name="White J."/>
            <person name="Yandava C."/>
            <person name="Haas B."/>
            <person name="Nusbaum C."/>
            <person name="Birren B."/>
        </authorList>
    </citation>
    <scope>NUCLEOTIDE SEQUENCE [LARGE SCALE GENOMIC DNA]</scope>
    <source>
        <strain evidence="3">RMSCC 757 / Silveira</strain>
    </source>
</reference>
<dbReference type="Proteomes" id="UP000002497">
    <property type="component" value="Unassembled WGS sequence"/>
</dbReference>
<dbReference type="AlphaFoldDB" id="E9CU31"/>
<keyword evidence="1" id="KW-0472">Membrane</keyword>
<keyword evidence="3" id="KW-1185">Reference proteome</keyword>
<evidence type="ECO:0000256" key="1">
    <source>
        <dbReference type="SAM" id="Phobius"/>
    </source>
</evidence>
<keyword evidence="1" id="KW-1133">Transmembrane helix</keyword>
<gene>
    <name evidence="2" type="ORF">CPSG_00966</name>
</gene>